<dbReference type="PANTHER" id="PTHR10887">
    <property type="entry name" value="DNA2/NAM7 HELICASE FAMILY"/>
    <property type="match status" value="1"/>
</dbReference>
<dbReference type="SUPFAM" id="SSF52540">
    <property type="entry name" value="P-loop containing nucleoside triphosphate hydrolases"/>
    <property type="match status" value="1"/>
</dbReference>
<protein>
    <submittedName>
        <fullName evidence="3">Uncharacterized protein</fullName>
    </submittedName>
</protein>
<proteinExistence type="predicted"/>
<dbReference type="InterPro" id="IPR041677">
    <property type="entry name" value="DNA2/NAM7_AAA_11"/>
</dbReference>
<gene>
    <name evidence="3" type="ORF">EVOR1521_LOCUS16016</name>
</gene>
<dbReference type="InterPro" id="IPR045055">
    <property type="entry name" value="DNA2/NAM7-like"/>
</dbReference>
<dbReference type="InterPro" id="IPR041679">
    <property type="entry name" value="DNA2/NAM7-like_C"/>
</dbReference>
<accession>A0AA36INH1</accession>
<dbReference type="GO" id="GO:0004386">
    <property type="term" value="F:helicase activity"/>
    <property type="evidence" value="ECO:0007669"/>
    <property type="project" value="InterPro"/>
</dbReference>
<dbReference type="Pfam" id="PF13086">
    <property type="entry name" value="AAA_11"/>
    <property type="match status" value="2"/>
</dbReference>
<reference evidence="3" key="1">
    <citation type="submission" date="2023-08" db="EMBL/GenBank/DDBJ databases">
        <authorList>
            <person name="Chen Y."/>
            <person name="Shah S."/>
            <person name="Dougan E. K."/>
            <person name="Thang M."/>
            <person name="Chan C."/>
        </authorList>
    </citation>
    <scope>NUCLEOTIDE SEQUENCE</scope>
</reference>
<dbReference type="AlphaFoldDB" id="A0AA36INH1"/>
<evidence type="ECO:0000259" key="1">
    <source>
        <dbReference type="Pfam" id="PF13086"/>
    </source>
</evidence>
<dbReference type="InterPro" id="IPR047187">
    <property type="entry name" value="SF1_C_Upf1"/>
</dbReference>
<dbReference type="InterPro" id="IPR027417">
    <property type="entry name" value="P-loop_NTPase"/>
</dbReference>
<evidence type="ECO:0000313" key="4">
    <source>
        <dbReference type="Proteomes" id="UP001178507"/>
    </source>
</evidence>
<dbReference type="Gene3D" id="3.40.50.300">
    <property type="entry name" value="P-loop containing nucleotide triphosphate hydrolases"/>
    <property type="match status" value="2"/>
</dbReference>
<dbReference type="Pfam" id="PF13087">
    <property type="entry name" value="AAA_12"/>
    <property type="match status" value="1"/>
</dbReference>
<keyword evidence="4" id="KW-1185">Reference proteome</keyword>
<dbReference type="EMBL" id="CAUJNA010002113">
    <property type="protein sequence ID" value="CAJ1390658.1"/>
    <property type="molecule type" value="Genomic_DNA"/>
</dbReference>
<comment type="caution">
    <text evidence="3">The sequence shown here is derived from an EMBL/GenBank/DDBJ whole genome shotgun (WGS) entry which is preliminary data.</text>
</comment>
<feature type="domain" description="DNA2/NAM7 helicase helicase" evidence="1">
    <location>
        <begin position="365"/>
        <end position="452"/>
    </location>
</feature>
<feature type="domain" description="DNA2/NAM7 helicase helicase" evidence="1">
    <location>
        <begin position="501"/>
        <end position="586"/>
    </location>
</feature>
<dbReference type="Proteomes" id="UP001178507">
    <property type="component" value="Unassembled WGS sequence"/>
</dbReference>
<dbReference type="CDD" id="cd18808">
    <property type="entry name" value="SF1_C_Upf1"/>
    <property type="match status" value="1"/>
</dbReference>
<sequence length="872" mass="96595">MRMSVAALEQAVANANMRHSAQGFAVHIFRQIAWMRELSACDRAVKDAVVGALGPKYVNLLIPWPRAPRGLEVKVPVAALRSATCSVEYDPSTQSLKVSAGGGTWSICAWTDPSASCWVARNFAHPIPHHAAPGAVGVAELSLHNRTFGIGYKVHPEVFSSWPDLSEWKNLDGDLHTYASIWSKIRLCQVHAAAVCESERAGASVKGSWAQKNGRWCFTCTCIKSELSSAFIEVADMALIKCIAPQGIVTLYGLVHSVWKTGAEMINLEIQLSEVGAHIRSAQEEAVKASTSFRLRIFTVPTNETKSVELLRSMPRSPPLAGLRLTAPDSKQRKRELEQRPLATLQQVEQAVQRPHFTVRSGVTLNEKQRLAVKRGLQRPFSMVQGPPGTGKTSFLVNLITAMLSLDTQRSSRWQRLLVLAPSNHAADEIVRRLLRDTSVPPIFLTRVYSRSIERADGSSYQGGPQIRHDAFDIKPDVAAQALHRKASQAPMRDLGFGASYEEAEQRVLNQSRVVVTTVTNSYLHTALNWVKNNDFSRVHRPIKFTSVIIDEAAQASEPDVVISFMLASVRVVVVGDHKQLGPVVAESNLCDSYINVLETPFLERMLQKPQQHSANTLLNVQYRMHPSIRKFPSTQFYNSQLEDGVTVTHRPELARLWPTKDEHVLFVDCQTPQCFGLSVEWGGGQGTSSFMESKTSLKNSGEAKLVLEACKILLDAGCSPSDIAIITPYNAQQQEIVARLRQRLKDSRDILVGTVHALQGSEREFIIISCVRSVVEDVYELQPDCIGVSQSKEKQSRALREMCSCNLGILSNPKLLNVSLTRARYGLVCIGNRSVLSNGSQDFLDLTQRMEERGCLVKDLRPRFAGHMSTQ</sequence>
<name>A0AA36INH1_9DINO</name>
<dbReference type="PANTHER" id="PTHR10887:SF495">
    <property type="entry name" value="HELICASE SENATAXIN ISOFORM X1-RELATED"/>
    <property type="match status" value="1"/>
</dbReference>
<feature type="domain" description="DNA2/NAM7 helicase-like C-terminal" evidence="2">
    <location>
        <begin position="602"/>
        <end position="834"/>
    </location>
</feature>
<organism evidence="3 4">
    <name type="scientific">Effrenium voratum</name>
    <dbReference type="NCBI Taxonomy" id="2562239"/>
    <lineage>
        <taxon>Eukaryota</taxon>
        <taxon>Sar</taxon>
        <taxon>Alveolata</taxon>
        <taxon>Dinophyceae</taxon>
        <taxon>Suessiales</taxon>
        <taxon>Symbiodiniaceae</taxon>
        <taxon>Effrenium</taxon>
    </lineage>
</organism>
<evidence type="ECO:0000259" key="2">
    <source>
        <dbReference type="Pfam" id="PF13087"/>
    </source>
</evidence>
<evidence type="ECO:0000313" key="3">
    <source>
        <dbReference type="EMBL" id="CAJ1390658.1"/>
    </source>
</evidence>